<dbReference type="Proteomes" id="UP000324629">
    <property type="component" value="Unassembled WGS sequence"/>
</dbReference>
<keyword evidence="1" id="KW-0472">Membrane</keyword>
<proteinExistence type="predicted"/>
<reference evidence="2 3" key="1">
    <citation type="journal article" date="2019" name="Gigascience">
        <title>Whole-genome sequence of the oriental lung fluke Paragonimus westermani.</title>
        <authorList>
            <person name="Oey H."/>
            <person name="Zakrzewski M."/>
            <person name="Narain K."/>
            <person name="Devi K.R."/>
            <person name="Agatsuma T."/>
            <person name="Nawaratna S."/>
            <person name="Gobert G.N."/>
            <person name="Jones M.K."/>
            <person name="Ragan M.A."/>
            <person name="McManus D.P."/>
            <person name="Krause L."/>
        </authorList>
    </citation>
    <scope>NUCLEOTIDE SEQUENCE [LARGE SCALE GENOMIC DNA]</scope>
    <source>
        <strain evidence="2 3">IND2009</strain>
    </source>
</reference>
<dbReference type="EMBL" id="QNGE01000296">
    <property type="protein sequence ID" value="KAA3681028.1"/>
    <property type="molecule type" value="Genomic_DNA"/>
</dbReference>
<feature type="transmembrane region" description="Helical" evidence="1">
    <location>
        <begin position="13"/>
        <end position="31"/>
    </location>
</feature>
<keyword evidence="1" id="KW-1133">Transmembrane helix</keyword>
<keyword evidence="1" id="KW-0812">Transmembrane</keyword>
<evidence type="ECO:0000313" key="3">
    <source>
        <dbReference type="Proteomes" id="UP000324629"/>
    </source>
</evidence>
<keyword evidence="3" id="KW-1185">Reference proteome</keyword>
<sequence>MNPRSLHHPFGRHFIQLFTIFAMIILCHLSTTSAYRTIAPEIVDEEGAYQIMPPYWIRKRNFLVDSRLGKRFEHRVEPELEKRSYLVDSRLG</sequence>
<dbReference type="AlphaFoldDB" id="A0A5J4P109"/>
<evidence type="ECO:0000313" key="2">
    <source>
        <dbReference type="EMBL" id="KAA3681028.1"/>
    </source>
</evidence>
<comment type="caution">
    <text evidence="2">The sequence shown here is derived from an EMBL/GenBank/DDBJ whole genome shotgun (WGS) entry which is preliminary data.</text>
</comment>
<protein>
    <submittedName>
        <fullName evidence="2">Uncharacterized protein</fullName>
    </submittedName>
</protein>
<evidence type="ECO:0000256" key="1">
    <source>
        <dbReference type="SAM" id="Phobius"/>
    </source>
</evidence>
<accession>A0A5J4P109</accession>
<gene>
    <name evidence="2" type="ORF">DEA37_0009243</name>
</gene>
<name>A0A5J4P109_9TREM</name>
<organism evidence="2 3">
    <name type="scientific">Paragonimus westermani</name>
    <dbReference type="NCBI Taxonomy" id="34504"/>
    <lineage>
        <taxon>Eukaryota</taxon>
        <taxon>Metazoa</taxon>
        <taxon>Spiralia</taxon>
        <taxon>Lophotrochozoa</taxon>
        <taxon>Platyhelminthes</taxon>
        <taxon>Trematoda</taxon>
        <taxon>Digenea</taxon>
        <taxon>Plagiorchiida</taxon>
        <taxon>Troglotremata</taxon>
        <taxon>Troglotrematidae</taxon>
        <taxon>Paragonimus</taxon>
    </lineage>
</organism>